<dbReference type="AlphaFoldDB" id="A0AAV3PF43"/>
<evidence type="ECO:0000313" key="2">
    <source>
        <dbReference type="Proteomes" id="UP001454036"/>
    </source>
</evidence>
<dbReference type="SUPFAM" id="SSF56219">
    <property type="entry name" value="DNase I-like"/>
    <property type="match status" value="1"/>
</dbReference>
<name>A0AAV3PF43_LITER</name>
<accession>A0AAV3PF43</accession>
<dbReference type="EMBL" id="BAABME010017382">
    <property type="protein sequence ID" value="GAA0149858.1"/>
    <property type="molecule type" value="Genomic_DNA"/>
</dbReference>
<evidence type="ECO:0000313" key="1">
    <source>
        <dbReference type="EMBL" id="GAA0149858.1"/>
    </source>
</evidence>
<reference evidence="1 2" key="1">
    <citation type="submission" date="2024-01" db="EMBL/GenBank/DDBJ databases">
        <title>The complete chloroplast genome sequence of Lithospermum erythrorhizon: insights into the phylogenetic relationship among Boraginaceae species and the maternal lineages of purple gromwells.</title>
        <authorList>
            <person name="Okada T."/>
            <person name="Watanabe K."/>
        </authorList>
    </citation>
    <scope>NUCLEOTIDE SEQUENCE [LARGE SCALE GENOMIC DNA]</scope>
</reference>
<dbReference type="Gene3D" id="3.60.10.10">
    <property type="entry name" value="Endonuclease/exonuclease/phosphatase"/>
    <property type="match status" value="1"/>
</dbReference>
<dbReference type="PANTHER" id="PTHR33710">
    <property type="entry name" value="BNAC02G09200D PROTEIN"/>
    <property type="match status" value="1"/>
</dbReference>
<organism evidence="1 2">
    <name type="scientific">Lithospermum erythrorhizon</name>
    <name type="common">Purple gromwell</name>
    <name type="synonym">Lithospermum officinale var. erythrorhizon</name>
    <dbReference type="NCBI Taxonomy" id="34254"/>
    <lineage>
        <taxon>Eukaryota</taxon>
        <taxon>Viridiplantae</taxon>
        <taxon>Streptophyta</taxon>
        <taxon>Embryophyta</taxon>
        <taxon>Tracheophyta</taxon>
        <taxon>Spermatophyta</taxon>
        <taxon>Magnoliopsida</taxon>
        <taxon>eudicotyledons</taxon>
        <taxon>Gunneridae</taxon>
        <taxon>Pentapetalae</taxon>
        <taxon>asterids</taxon>
        <taxon>lamiids</taxon>
        <taxon>Boraginales</taxon>
        <taxon>Boraginaceae</taxon>
        <taxon>Boraginoideae</taxon>
        <taxon>Lithospermeae</taxon>
        <taxon>Lithospermum</taxon>
    </lineage>
</organism>
<keyword evidence="2" id="KW-1185">Reference proteome</keyword>
<comment type="caution">
    <text evidence="1">The sequence shown here is derived from an EMBL/GenBank/DDBJ whole genome shotgun (WGS) entry which is preliminary data.</text>
</comment>
<gene>
    <name evidence="1" type="ORF">LIER_37009</name>
</gene>
<dbReference type="InterPro" id="IPR036691">
    <property type="entry name" value="Endo/exonu/phosph_ase_sf"/>
</dbReference>
<protein>
    <submittedName>
        <fullName evidence="1">Uncharacterized protein</fullName>
    </submittedName>
</protein>
<proteinExistence type="predicted"/>
<sequence length="147" mass="16811">MRKAQRRKGFKCERHNQERTLGAPYSVGCYDYVTLGCLGDFNCFLSPQDKRGGRPMTTYLFRDLKEFVVASGLVDALTKGYFYTWTNGTLWFKLDRVLMNPVWSDLGVLCTIEFLSMEPASDHCPVLATIVAQPQRGTHTFKFLRVP</sequence>
<dbReference type="Proteomes" id="UP001454036">
    <property type="component" value="Unassembled WGS sequence"/>
</dbReference>
<dbReference type="PANTHER" id="PTHR33710:SF64">
    <property type="entry name" value="ENDONUCLEASE_EXONUCLEASE_PHOSPHATASE DOMAIN-CONTAINING PROTEIN"/>
    <property type="match status" value="1"/>
</dbReference>